<feature type="compositionally biased region" description="Acidic residues" evidence="1">
    <location>
        <begin position="115"/>
        <end position="134"/>
    </location>
</feature>
<evidence type="ECO:0000256" key="1">
    <source>
        <dbReference type="SAM" id="MobiDB-lite"/>
    </source>
</evidence>
<dbReference type="OrthoDB" id="2680592at2759"/>
<gene>
    <name evidence="2" type="ORF">F5147DRAFT_655153</name>
</gene>
<feature type="region of interest" description="Disordered" evidence="1">
    <location>
        <begin position="104"/>
        <end position="241"/>
    </location>
</feature>
<reference evidence="2" key="1">
    <citation type="journal article" date="2020" name="New Phytol.">
        <title>Comparative genomics reveals dynamic genome evolution in host specialist ectomycorrhizal fungi.</title>
        <authorList>
            <person name="Lofgren L.A."/>
            <person name="Nguyen N.H."/>
            <person name="Vilgalys R."/>
            <person name="Ruytinx J."/>
            <person name="Liao H.L."/>
            <person name="Branco S."/>
            <person name="Kuo A."/>
            <person name="LaButti K."/>
            <person name="Lipzen A."/>
            <person name="Andreopoulos W."/>
            <person name="Pangilinan J."/>
            <person name="Riley R."/>
            <person name="Hundley H."/>
            <person name="Na H."/>
            <person name="Barry K."/>
            <person name="Grigoriev I.V."/>
            <person name="Stajich J.E."/>
            <person name="Kennedy P.G."/>
        </authorList>
    </citation>
    <scope>NUCLEOTIDE SEQUENCE</scope>
    <source>
        <strain evidence="2">FC423</strain>
    </source>
</reference>
<dbReference type="AlphaFoldDB" id="A0A9P7JRP5"/>
<feature type="region of interest" description="Disordered" evidence="1">
    <location>
        <begin position="71"/>
        <end position="91"/>
    </location>
</feature>
<organism evidence="2 3">
    <name type="scientific">Suillus discolor</name>
    <dbReference type="NCBI Taxonomy" id="1912936"/>
    <lineage>
        <taxon>Eukaryota</taxon>
        <taxon>Fungi</taxon>
        <taxon>Dikarya</taxon>
        <taxon>Basidiomycota</taxon>
        <taxon>Agaricomycotina</taxon>
        <taxon>Agaricomycetes</taxon>
        <taxon>Agaricomycetidae</taxon>
        <taxon>Boletales</taxon>
        <taxon>Suillineae</taxon>
        <taxon>Suillaceae</taxon>
        <taxon>Suillus</taxon>
    </lineage>
</organism>
<evidence type="ECO:0000313" key="2">
    <source>
        <dbReference type="EMBL" id="KAG2101828.1"/>
    </source>
</evidence>
<accession>A0A9P7JRP5</accession>
<feature type="compositionally biased region" description="Low complexity" evidence="1">
    <location>
        <begin position="179"/>
        <end position="192"/>
    </location>
</feature>
<dbReference type="GeneID" id="64696198"/>
<sequence length="287" mass="31113">MSGTCQHRWSKCAQNFGACQTEAAEKCVALPLTATIGKKGDECIAARPLVTEAIRVAEEKCAEDTRKLEEEQWRVKEEEENARKAAEKEELARKTAEATALARKIAEAGKKTGDTDGDGEQDGGDGEGDGESSEAPEKTNDTIIVQRKTGRMTAGPAPVMRHSVPCTRTALPKGKKAKAAATAAAPAPATGTSQTSGRKATSDRATVVSEDEDAPPRTCPGPRKGKRKAADIEEEEEEDLDEIDDALEREFAIWGAKYYQAEGIMRELKLEMDRVGSLIAKRRRIRK</sequence>
<evidence type="ECO:0000313" key="3">
    <source>
        <dbReference type="Proteomes" id="UP000823399"/>
    </source>
</evidence>
<proteinExistence type="predicted"/>
<dbReference type="EMBL" id="JABBWM010000049">
    <property type="protein sequence ID" value="KAG2101828.1"/>
    <property type="molecule type" value="Genomic_DNA"/>
</dbReference>
<dbReference type="RefSeq" id="XP_041289993.1">
    <property type="nucleotide sequence ID" value="XM_041433939.1"/>
</dbReference>
<name>A0A9P7JRP5_9AGAM</name>
<protein>
    <submittedName>
        <fullName evidence="2">Uncharacterized protein</fullName>
    </submittedName>
</protein>
<feature type="compositionally biased region" description="Acidic residues" evidence="1">
    <location>
        <begin position="232"/>
        <end position="241"/>
    </location>
</feature>
<dbReference type="Proteomes" id="UP000823399">
    <property type="component" value="Unassembled WGS sequence"/>
</dbReference>
<comment type="caution">
    <text evidence="2">The sequence shown here is derived from an EMBL/GenBank/DDBJ whole genome shotgun (WGS) entry which is preliminary data.</text>
</comment>
<feature type="compositionally biased region" description="Basic and acidic residues" evidence="1">
    <location>
        <begin position="104"/>
        <end position="114"/>
    </location>
</feature>
<keyword evidence="3" id="KW-1185">Reference proteome</keyword>